<keyword evidence="1" id="KW-1133">Transmembrane helix</keyword>
<name>A0A395N9D7_TRIAR</name>
<feature type="transmembrane region" description="Helical" evidence="1">
    <location>
        <begin position="24"/>
        <end position="48"/>
    </location>
</feature>
<keyword evidence="1" id="KW-0472">Membrane</keyword>
<organism evidence="2 3">
    <name type="scientific">Trichoderma arundinaceum</name>
    <dbReference type="NCBI Taxonomy" id="490622"/>
    <lineage>
        <taxon>Eukaryota</taxon>
        <taxon>Fungi</taxon>
        <taxon>Dikarya</taxon>
        <taxon>Ascomycota</taxon>
        <taxon>Pezizomycotina</taxon>
        <taxon>Sordariomycetes</taxon>
        <taxon>Hypocreomycetidae</taxon>
        <taxon>Hypocreales</taxon>
        <taxon>Hypocreaceae</taxon>
        <taxon>Trichoderma</taxon>
    </lineage>
</organism>
<dbReference type="EMBL" id="PXOA01000844">
    <property type="protein sequence ID" value="RFU72491.1"/>
    <property type="molecule type" value="Genomic_DNA"/>
</dbReference>
<dbReference type="AlphaFoldDB" id="A0A395N9D7"/>
<evidence type="ECO:0000313" key="2">
    <source>
        <dbReference type="EMBL" id="RFU72491.1"/>
    </source>
</evidence>
<accession>A0A395N9D7</accession>
<evidence type="ECO:0000256" key="1">
    <source>
        <dbReference type="SAM" id="Phobius"/>
    </source>
</evidence>
<keyword evidence="1" id="KW-0812">Transmembrane</keyword>
<keyword evidence="3" id="KW-1185">Reference proteome</keyword>
<gene>
    <name evidence="2" type="ORF">TARUN_9767</name>
</gene>
<protein>
    <submittedName>
        <fullName evidence="2">Uncharacterized protein</fullName>
    </submittedName>
</protein>
<comment type="caution">
    <text evidence="2">The sequence shown here is derived from an EMBL/GenBank/DDBJ whole genome shotgun (WGS) entry which is preliminary data.</text>
</comment>
<proteinExistence type="predicted"/>
<reference evidence="2 3" key="1">
    <citation type="journal article" date="2018" name="PLoS Pathog.">
        <title>Evolution of structural diversity of trichothecenes, a family of toxins produced by plant pathogenic and entomopathogenic fungi.</title>
        <authorList>
            <person name="Proctor R.H."/>
            <person name="McCormick S.P."/>
            <person name="Kim H.S."/>
            <person name="Cardoza R.E."/>
            <person name="Stanley A.M."/>
            <person name="Lindo L."/>
            <person name="Kelly A."/>
            <person name="Brown D.W."/>
            <person name="Lee T."/>
            <person name="Vaughan M.M."/>
            <person name="Alexander N.J."/>
            <person name="Busman M."/>
            <person name="Gutierrez S."/>
        </authorList>
    </citation>
    <scope>NUCLEOTIDE SEQUENCE [LARGE SCALE GENOMIC DNA]</scope>
    <source>
        <strain evidence="2 3">IBT 40837</strain>
    </source>
</reference>
<dbReference type="OrthoDB" id="5146389at2759"/>
<sequence>MAPGYKSPFDRPLPSHRDGSTPTGAIICPLLAVLLCISIIFALALFAFHTTKNHSSPAQDAQSHPEMAVDQASAAPNYLAVRASRDPRKATNIRDIFIRGESGQVDGGDARPLLPRLAESHCDPLGERQAAIEMATQRDRNVHGKGSINWHGTNMLNTSWGWMA</sequence>
<dbReference type="Proteomes" id="UP000266272">
    <property type="component" value="Unassembled WGS sequence"/>
</dbReference>
<evidence type="ECO:0000313" key="3">
    <source>
        <dbReference type="Proteomes" id="UP000266272"/>
    </source>
</evidence>